<keyword evidence="3" id="KW-1185">Reference proteome</keyword>
<protein>
    <submittedName>
        <fullName evidence="2">DinB family protein</fullName>
    </submittedName>
</protein>
<evidence type="ECO:0000259" key="1">
    <source>
        <dbReference type="Pfam" id="PF12867"/>
    </source>
</evidence>
<feature type="domain" description="DinB-like" evidence="1">
    <location>
        <begin position="12"/>
        <end position="171"/>
    </location>
</feature>
<evidence type="ECO:0000313" key="3">
    <source>
        <dbReference type="Proteomes" id="UP001597419"/>
    </source>
</evidence>
<dbReference type="RefSeq" id="WP_345396906.1">
    <property type="nucleotide sequence ID" value="NZ_BAABHG010000008.1"/>
</dbReference>
<organism evidence="2 3">
    <name type="scientific">Amycolatopsis samaneae</name>
    <dbReference type="NCBI Taxonomy" id="664691"/>
    <lineage>
        <taxon>Bacteria</taxon>
        <taxon>Bacillati</taxon>
        <taxon>Actinomycetota</taxon>
        <taxon>Actinomycetes</taxon>
        <taxon>Pseudonocardiales</taxon>
        <taxon>Pseudonocardiaceae</taxon>
        <taxon>Amycolatopsis</taxon>
    </lineage>
</organism>
<reference evidence="3" key="1">
    <citation type="journal article" date="2019" name="Int. J. Syst. Evol. Microbiol.">
        <title>The Global Catalogue of Microorganisms (GCM) 10K type strain sequencing project: providing services to taxonomists for standard genome sequencing and annotation.</title>
        <authorList>
            <consortium name="The Broad Institute Genomics Platform"/>
            <consortium name="The Broad Institute Genome Sequencing Center for Infectious Disease"/>
            <person name="Wu L."/>
            <person name="Ma J."/>
        </authorList>
    </citation>
    <scope>NUCLEOTIDE SEQUENCE [LARGE SCALE GENOMIC DNA]</scope>
    <source>
        <strain evidence="3">CGMCC 4.7643</strain>
    </source>
</reference>
<sequence length="190" mass="21304">MSIDWPAQLAEQLDWHWHNHLRPKLADLTDDEYLWEPVDGCWTVRPRRDGDDAGLGGERVIDWAHPAPEPPPVTTIAWRLTHVIVGVLGLRAASHFGGPSMDYSTFPYALTAADALKQLDDAYANWITGVRGLDDERLAQPCGPAEGPYGDLPMATLVLHIHRETIHHGAEVLLLRDLYRNRHTSHFSPS</sequence>
<comment type="caution">
    <text evidence="2">The sequence shown here is derived from an EMBL/GenBank/DDBJ whole genome shotgun (WGS) entry which is preliminary data.</text>
</comment>
<dbReference type="Gene3D" id="1.20.120.450">
    <property type="entry name" value="dinb family like domain"/>
    <property type="match status" value="1"/>
</dbReference>
<dbReference type="SUPFAM" id="SSF109854">
    <property type="entry name" value="DinB/YfiT-like putative metalloenzymes"/>
    <property type="match status" value="1"/>
</dbReference>
<gene>
    <name evidence="2" type="ORF">ACFSYJ_13055</name>
</gene>
<dbReference type="Pfam" id="PF12867">
    <property type="entry name" value="DinB_2"/>
    <property type="match status" value="1"/>
</dbReference>
<dbReference type="Proteomes" id="UP001597419">
    <property type="component" value="Unassembled WGS sequence"/>
</dbReference>
<proteinExistence type="predicted"/>
<dbReference type="InterPro" id="IPR024775">
    <property type="entry name" value="DinB-like"/>
</dbReference>
<dbReference type="EMBL" id="JBHUKU010000006">
    <property type="protein sequence ID" value="MFD2459534.1"/>
    <property type="molecule type" value="Genomic_DNA"/>
</dbReference>
<evidence type="ECO:0000313" key="2">
    <source>
        <dbReference type="EMBL" id="MFD2459534.1"/>
    </source>
</evidence>
<accession>A0ABW5GGU4</accession>
<name>A0ABW5GGU4_9PSEU</name>
<dbReference type="InterPro" id="IPR034660">
    <property type="entry name" value="DinB/YfiT-like"/>
</dbReference>